<protein>
    <submittedName>
        <fullName evidence="2">Uncharacterized protein</fullName>
    </submittedName>
</protein>
<comment type="caution">
    <text evidence="2">The sequence shown here is derived from an EMBL/GenBank/DDBJ whole genome shotgun (WGS) entry which is preliminary data.</text>
</comment>
<dbReference type="InterPro" id="IPR026173">
    <property type="entry name" value="SPAG17"/>
</dbReference>
<dbReference type="PANTHER" id="PTHR21963">
    <property type="entry name" value="PF6"/>
    <property type="match status" value="1"/>
</dbReference>
<organism evidence="2 3">
    <name type="scientific">Tegillarca granosa</name>
    <name type="common">Malaysian cockle</name>
    <name type="synonym">Anadara granosa</name>
    <dbReference type="NCBI Taxonomy" id="220873"/>
    <lineage>
        <taxon>Eukaryota</taxon>
        <taxon>Metazoa</taxon>
        <taxon>Spiralia</taxon>
        <taxon>Lophotrochozoa</taxon>
        <taxon>Mollusca</taxon>
        <taxon>Bivalvia</taxon>
        <taxon>Autobranchia</taxon>
        <taxon>Pteriomorphia</taxon>
        <taxon>Arcoida</taxon>
        <taxon>Arcoidea</taxon>
        <taxon>Arcidae</taxon>
        <taxon>Tegillarca</taxon>
    </lineage>
</organism>
<reference evidence="2 3" key="1">
    <citation type="submission" date="2022-12" db="EMBL/GenBank/DDBJ databases">
        <title>Chromosome-level genome of Tegillarca granosa.</title>
        <authorList>
            <person name="Kim J."/>
        </authorList>
    </citation>
    <scope>NUCLEOTIDE SEQUENCE [LARGE SCALE GENOMIC DNA]</scope>
    <source>
        <strain evidence="2">Teg-2019</strain>
        <tissue evidence="2">Adductor muscle</tissue>
    </source>
</reference>
<accession>A0ABQ9FBH5</accession>
<keyword evidence="3" id="KW-1185">Reference proteome</keyword>
<dbReference type="PANTHER" id="PTHR21963:SF1">
    <property type="entry name" value="SPERM-ASSOCIATED ANTIGEN 17"/>
    <property type="match status" value="1"/>
</dbReference>
<feature type="region of interest" description="Disordered" evidence="1">
    <location>
        <begin position="214"/>
        <end position="272"/>
    </location>
</feature>
<name>A0ABQ9FBH5_TEGGR</name>
<sequence length="840" mass="95086">MSKAGKRVKSGTGSGGAKWEQALLSAQFEEIQSAAAQFPLSDNNCRFYNYSHRITHTFSIILRSNLAQDKWKANISFVVGKHPEDYTWIDILGATVASGPRKLFSVISKQQLEDEVKELGNPKGKKPKDVPQHYEVCEPCKIHLDQGTEIPLALLSRLIKYKLLAIKDKDIKRREQEKKDLLIKEELYYSLDDIEEENEGSYDKGVKACRVHNAAEGKDKRKGSGKGKDAPKSPGKGKGGGKKTPEPPTAKEGSKLRKRGEEDDEGKYIDDEPDDGANHYIIIYGFHNPHLFHYLSELGINVQAIIKLGSQDYSRFEKKEEPISEKDDKALVVIFISTMYKLIKMKLNSVPIQNKNHFVTFQNNARILVGHHGKVAAATDNSDEVKDDLQEKLSGWARYNYEKKLQEEAVAEELERNAKLKFKKDLKAFWRDVLLLLQKQPQGSKLHDIARRDYEVKDLVIPENLEDPDQKNNFGLSLFEDIACMIYDLIDYKRQYLNYLDNLKLLHIPVFGQPSAPPPVALNMKIIKFGNEEGKEKGAVSGAPTPAAQQAAPSVPSIHPEQLEEKPQVDMRYYNDLMNCIPQESVSVPLVMHCMLEQVVATEENKDPPSEQLPPRRKDGLNTELASHISGLAFKLALTEDEHQMLTDVFDLPERPPDTPCQPLLMNFHDGISHRCQHLKTIFGFNPEQVEKDMLEKLPFSHLADLPRPTSSVAKERAARLQELIHFCATGGLSQSEIDRAFKQFVFECMDLASTDPNGFIITRDSEGVEHSAIPWDDPYPFFKGMIPHHERQEKESINIPMSTPSEERSVIKVLMESCMICKTLSKKGLKKQPNFIKNA</sequence>
<dbReference type="EMBL" id="JARBDR010000337">
    <property type="protein sequence ID" value="KAJ8314694.1"/>
    <property type="molecule type" value="Genomic_DNA"/>
</dbReference>
<evidence type="ECO:0000313" key="3">
    <source>
        <dbReference type="Proteomes" id="UP001217089"/>
    </source>
</evidence>
<dbReference type="Proteomes" id="UP001217089">
    <property type="component" value="Unassembled WGS sequence"/>
</dbReference>
<evidence type="ECO:0000256" key="1">
    <source>
        <dbReference type="SAM" id="MobiDB-lite"/>
    </source>
</evidence>
<proteinExistence type="predicted"/>
<feature type="compositionally biased region" description="Basic and acidic residues" evidence="1">
    <location>
        <begin position="252"/>
        <end position="270"/>
    </location>
</feature>
<gene>
    <name evidence="2" type="ORF">KUTeg_006844</name>
</gene>
<feature type="compositionally biased region" description="Low complexity" evidence="1">
    <location>
        <begin position="543"/>
        <end position="553"/>
    </location>
</feature>
<evidence type="ECO:0000313" key="2">
    <source>
        <dbReference type="EMBL" id="KAJ8314694.1"/>
    </source>
</evidence>
<feature type="region of interest" description="Disordered" evidence="1">
    <location>
        <begin position="535"/>
        <end position="558"/>
    </location>
</feature>